<sequence length="1071" mass="115615">MAFSSNCASILLLLILVWGYHCSCCEGFGTFGFDVHHRYSDTVKGILGVDGWPEKGSVDYYAAMAHRDHLLRGRHLAAAAAATPLTFSGGNETIQIGSFGYLYYANVTVGSPGLWFLVALDTGSDLFWLPCDCGDNCIHGLKSTTGQVLELNIYSPNTSSTSAAVSCNSTFCGKPRQCTSTHNTCAYQIQYLSNNTSSTGVLVEDILHLTSDDSQLKVVDAQVPLGCGIVQTGSFLDGAAPNGLFGLGMNNISVPSVLASKGLTANSFSMCFGPDGIGRMSFGDTGSSGQGQTPFNVEQSIPSYNVTVTQVSVGDNVTDISFSAIFDSGTSFTNLNDPAYTMISESFNSQAKETRHSSNSQIPFEYCYDLRLSANQSSFEIQIPNVNLTMKGGDKFYVTDPIVIVPLQNDSYVYCLALVKSEDINIIGQNFMTGYSMVFDRENMVLGWEESNCYGAETSTIYPPESSAVPPASLNPEATSKGSPNTSPSPPNDSTRLTSSISTLFAVIFTVLIHFQYIIYRKHLLASYSFSTFGINLNLLCCEGFGTFGFDVHHRYSDTVKGILDVDGWPEKGSVDYYAAMAHRDHLLRGRHLAGGGGSTPLTFSGSNETFRIGAFGFLYYANVTVGSPGLWFLVALDTGSDQFWLPCDCGKNCIHDLDFTTGQVLELNIYSPNTSSTSAAVSCNSTFCGQPRQCSSTRNTCAYRIQYLSKDTSSTGVLVEDILHLTSDDSQLKVDAQVPLGCGIVQTGSFLEGAAPNGLFGLGMNDISVPSVLARKGLTANSFSMCFGPDGFGRISFGDTGSSGQGQTPFNVEQSTPTYNVTVTQVSVGDNVTDISFSAIFDSGTSFTNLKDPAYTMISESFNSQAKETRHSSNSQIPFEYCYDLSENQISSISSEIPKVNLTMKGGDKFYVTHPIVIVSFQNGGYAYCLALVKSEDINIIGQNFMTGYSMVFDRENMVLGWEESNCFGAETGTFYPPESSAVPPASLNPEATSKVNKATELVSVAEQRWWSLCSDDESRPSSLEEFLQVERRFGDVALFGAFDAELEGSGGRTREGGMLFTDEKLLPSR</sequence>
<gene>
    <name evidence="16" type="ORF">RHGRI_030497</name>
</gene>
<evidence type="ECO:0000256" key="3">
    <source>
        <dbReference type="ARBA" id="ARBA00022475"/>
    </source>
</evidence>
<protein>
    <recommendedName>
        <fullName evidence="15">Peptidase A1 domain-containing protein</fullName>
    </recommendedName>
</protein>
<dbReference type="InterPro" id="IPR033121">
    <property type="entry name" value="PEPTIDASE_A1"/>
</dbReference>
<comment type="similarity">
    <text evidence="2 12">Belongs to the peptidase A1 family.</text>
</comment>
<keyword evidence="9" id="KW-0325">Glycoprotein</keyword>
<dbReference type="PROSITE" id="PS00141">
    <property type="entry name" value="ASP_PROTEASE"/>
    <property type="match status" value="2"/>
</dbReference>
<dbReference type="PANTHER" id="PTHR13683">
    <property type="entry name" value="ASPARTYL PROTEASES"/>
    <property type="match status" value="1"/>
</dbReference>
<evidence type="ECO:0000256" key="5">
    <source>
        <dbReference type="ARBA" id="ARBA00022729"/>
    </source>
</evidence>
<feature type="active site" evidence="11">
    <location>
        <position position="121"/>
    </location>
</feature>
<keyword evidence="7 12" id="KW-0378">Hydrolase</keyword>
<accession>A0AAV6IST7</accession>
<reference evidence="16" key="1">
    <citation type="submission" date="2020-08" db="EMBL/GenBank/DDBJ databases">
        <title>Plant Genome Project.</title>
        <authorList>
            <person name="Zhang R.-G."/>
        </authorList>
    </citation>
    <scope>NUCLEOTIDE SEQUENCE</scope>
    <source>
        <strain evidence="16">WSP0</strain>
        <tissue evidence="16">Leaf</tissue>
    </source>
</reference>
<evidence type="ECO:0000259" key="15">
    <source>
        <dbReference type="PROSITE" id="PS51767"/>
    </source>
</evidence>
<evidence type="ECO:0000256" key="7">
    <source>
        <dbReference type="ARBA" id="ARBA00022801"/>
    </source>
</evidence>
<organism evidence="16 17">
    <name type="scientific">Rhododendron griersonianum</name>
    <dbReference type="NCBI Taxonomy" id="479676"/>
    <lineage>
        <taxon>Eukaryota</taxon>
        <taxon>Viridiplantae</taxon>
        <taxon>Streptophyta</taxon>
        <taxon>Embryophyta</taxon>
        <taxon>Tracheophyta</taxon>
        <taxon>Spermatophyta</taxon>
        <taxon>Magnoliopsida</taxon>
        <taxon>eudicotyledons</taxon>
        <taxon>Gunneridae</taxon>
        <taxon>Pentapetalae</taxon>
        <taxon>asterids</taxon>
        <taxon>Ericales</taxon>
        <taxon>Ericaceae</taxon>
        <taxon>Ericoideae</taxon>
        <taxon>Rhodoreae</taxon>
        <taxon>Rhododendron</taxon>
    </lineage>
</organism>
<dbReference type="Proteomes" id="UP000823749">
    <property type="component" value="Chromosome 10"/>
</dbReference>
<dbReference type="GO" id="GO:0005886">
    <property type="term" value="C:plasma membrane"/>
    <property type="evidence" value="ECO:0007669"/>
    <property type="project" value="UniProtKB-SubCell"/>
</dbReference>
<name>A0AAV6IST7_9ERIC</name>
<dbReference type="GO" id="GO:0006508">
    <property type="term" value="P:proteolysis"/>
    <property type="evidence" value="ECO:0007669"/>
    <property type="project" value="UniProtKB-KW"/>
</dbReference>
<dbReference type="FunFam" id="2.40.70.10:FF:000012">
    <property type="entry name" value="Aspartyl protease family protein 1"/>
    <property type="match status" value="2"/>
</dbReference>
<evidence type="ECO:0000256" key="10">
    <source>
        <dbReference type="ARBA" id="ARBA00023288"/>
    </source>
</evidence>
<dbReference type="Pfam" id="PF14543">
    <property type="entry name" value="TAXi_N"/>
    <property type="match status" value="2"/>
</dbReference>
<dbReference type="EMBL" id="JACTNZ010000010">
    <property type="protein sequence ID" value="KAG5530144.1"/>
    <property type="molecule type" value="Genomic_DNA"/>
</dbReference>
<proteinExistence type="inferred from homology"/>
<evidence type="ECO:0000313" key="17">
    <source>
        <dbReference type="Proteomes" id="UP000823749"/>
    </source>
</evidence>
<comment type="caution">
    <text evidence="16">The sequence shown here is derived from an EMBL/GenBank/DDBJ whole genome shotgun (WGS) entry which is preliminary data.</text>
</comment>
<dbReference type="GO" id="GO:0004190">
    <property type="term" value="F:aspartic-type endopeptidase activity"/>
    <property type="evidence" value="ECO:0007669"/>
    <property type="project" value="UniProtKB-KW"/>
</dbReference>
<dbReference type="InterPro" id="IPR032861">
    <property type="entry name" value="TAXi_N"/>
</dbReference>
<dbReference type="InterPro" id="IPR001461">
    <property type="entry name" value="Aspartic_peptidase_A1"/>
</dbReference>
<keyword evidence="8" id="KW-0472">Membrane</keyword>
<evidence type="ECO:0000256" key="12">
    <source>
        <dbReference type="RuleBase" id="RU000454"/>
    </source>
</evidence>
<evidence type="ECO:0000256" key="6">
    <source>
        <dbReference type="ARBA" id="ARBA00022750"/>
    </source>
</evidence>
<dbReference type="InterPro" id="IPR021109">
    <property type="entry name" value="Peptidase_aspartic_dom_sf"/>
</dbReference>
<feature type="domain" description="Peptidase A1" evidence="15">
    <location>
        <begin position="620"/>
        <end position="964"/>
    </location>
</feature>
<keyword evidence="3" id="KW-1003">Cell membrane</keyword>
<evidence type="ECO:0000256" key="11">
    <source>
        <dbReference type="PIRSR" id="PIRSR601461-1"/>
    </source>
</evidence>
<feature type="active site" evidence="11">
    <location>
        <position position="327"/>
    </location>
</feature>
<dbReference type="SUPFAM" id="SSF50630">
    <property type="entry name" value="Acid proteases"/>
    <property type="match status" value="2"/>
</dbReference>
<evidence type="ECO:0000313" key="16">
    <source>
        <dbReference type="EMBL" id="KAG5530144.1"/>
    </source>
</evidence>
<comment type="subcellular location">
    <subcellularLocation>
        <location evidence="1">Cell membrane</location>
        <topology evidence="1">Lipid-anchor</topology>
    </subcellularLocation>
</comment>
<keyword evidence="6 12" id="KW-0064">Aspartyl protease</keyword>
<evidence type="ECO:0000256" key="13">
    <source>
        <dbReference type="SAM" id="MobiDB-lite"/>
    </source>
</evidence>
<feature type="region of interest" description="Disordered" evidence="13">
    <location>
        <begin position="1052"/>
        <end position="1071"/>
    </location>
</feature>
<evidence type="ECO:0000256" key="2">
    <source>
        <dbReference type="ARBA" id="ARBA00007447"/>
    </source>
</evidence>
<feature type="domain" description="Peptidase A1" evidence="15">
    <location>
        <begin position="103"/>
        <end position="449"/>
    </location>
</feature>
<dbReference type="Pfam" id="PF14541">
    <property type="entry name" value="TAXi_C"/>
    <property type="match status" value="2"/>
</dbReference>
<dbReference type="PROSITE" id="PS51767">
    <property type="entry name" value="PEPTIDASE_A1"/>
    <property type="match status" value="2"/>
</dbReference>
<keyword evidence="17" id="KW-1185">Reference proteome</keyword>
<evidence type="ECO:0000256" key="8">
    <source>
        <dbReference type="ARBA" id="ARBA00023136"/>
    </source>
</evidence>
<dbReference type="AlphaFoldDB" id="A0AAV6IST7"/>
<feature type="region of interest" description="Disordered" evidence="13">
    <location>
        <begin position="466"/>
        <end position="495"/>
    </location>
</feature>
<evidence type="ECO:0000256" key="14">
    <source>
        <dbReference type="SAM" id="SignalP"/>
    </source>
</evidence>
<dbReference type="InterPro" id="IPR001969">
    <property type="entry name" value="Aspartic_peptidase_AS"/>
</dbReference>
<dbReference type="Gene3D" id="2.40.70.10">
    <property type="entry name" value="Acid Proteases"/>
    <property type="match status" value="4"/>
</dbReference>
<keyword evidence="10" id="KW-0449">Lipoprotein</keyword>
<dbReference type="PANTHER" id="PTHR13683:SF826">
    <property type="entry name" value="ASPARTYL PROTEASE FAMILY PROTEIN 1"/>
    <property type="match status" value="1"/>
</dbReference>
<evidence type="ECO:0000256" key="1">
    <source>
        <dbReference type="ARBA" id="ARBA00004193"/>
    </source>
</evidence>
<keyword evidence="4 12" id="KW-0645">Protease</keyword>
<dbReference type="FunFam" id="2.40.70.10:FF:000014">
    <property type="entry name" value="Aspartyl protease family protein 1"/>
    <property type="match status" value="2"/>
</dbReference>
<dbReference type="InterPro" id="IPR032799">
    <property type="entry name" value="TAXi_C"/>
</dbReference>
<feature type="signal peptide" evidence="14">
    <location>
        <begin position="1"/>
        <end position="22"/>
    </location>
</feature>
<evidence type="ECO:0000256" key="4">
    <source>
        <dbReference type="ARBA" id="ARBA00022670"/>
    </source>
</evidence>
<evidence type="ECO:0000256" key="9">
    <source>
        <dbReference type="ARBA" id="ARBA00023180"/>
    </source>
</evidence>
<feature type="chain" id="PRO_5043551840" description="Peptidase A1 domain-containing protein" evidence="14">
    <location>
        <begin position="23"/>
        <end position="1071"/>
    </location>
</feature>
<keyword evidence="5 14" id="KW-0732">Signal</keyword>
<dbReference type="PRINTS" id="PR00792">
    <property type="entry name" value="PEPSIN"/>
</dbReference>